<accession>A0ABS5AIZ8</accession>
<evidence type="ECO:0000313" key="2">
    <source>
        <dbReference type="EMBL" id="MBP2476549.1"/>
    </source>
</evidence>
<dbReference type="EMBL" id="JAGIOO010000001">
    <property type="protein sequence ID" value="MBP2476549.1"/>
    <property type="molecule type" value="Genomic_DNA"/>
</dbReference>
<reference evidence="2 3" key="1">
    <citation type="submission" date="2021-03" db="EMBL/GenBank/DDBJ databases">
        <title>Sequencing the genomes of 1000 actinobacteria strains.</title>
        <authorList>
            <person name="Klenk H.-P."/>
        </authorList>
    </citation>
    <scope>NUCLEOTIDE SEQUENCE [LARGE SCALE GENOMIC DNA]</scope>
    <source>
        <strain evidence="2 3">DSM 44580</strain>
    </source>
</reference>
<organism evidence="2 3">
    <name type="scientific">Crossiella equi</name>
    <dbReference type="NCBI Taxonomy" id="130796"/>
    <lineage>
        <taxon>Bacteria</taxon>
        <taxon>Bacillati</taxon>
        <taxon>Actinomycetota</taxon>
        <taxon>Actinomycetes</taxon>
        <taxon>Pseudonocardiales</taxon>
        <taxon>Pseudonocardiaceae</taxon>
        <taxon>Crossiella</taxon>
    </lineage>
</organism>
<keyword evidence="3" id="KW-1185">Reference proteome</keyword>
<evidence type="ECO:0000256" key="1">
    <source>
        <dbReference type="SAM" id="Phobius"/>
    </source>
</evidence>
<name>A0ABS5AIZ8_9PSEU</name>
<dbReference type="RefSeq" id="WP_086784574.1">
    <property type="nucleotide sequence ID" value="NZ_JAGIOO010000001.1"/>
</dbReference>
<keyword evidence="1" id="KW-0472">Membrane</keyword>
<evidence type="ECO:0008006" key="4">
    <source>
        <dbReference type="Google" id="ProtNLM"/>
    </source>
</evidence>
<dbReference type="Proteomes" id="UP001519363">
    <property type="component" value="Unassembled WGS sequence"/>
</dbReference>
<feature type="transmembrane region" description="Helical" evidence="1">
    <location>
        <begin position="192"/>
        <end position="212"/>
    </location>
</feature>
<keyword evidence="1" id="KW-0812">Transmembrane</keyword>
<sequence length="365" mass="39571">MRWWRRQDTRARLILLRNVTMLLVLALGGGASFFYAQMSGAATTASARAVPVLREITNAHTALLRADISAVKAFTNGSVALVGAGDEHRDRLATATSGLTRVAELNQAGPEGIQQIQLVQSLLAAYSSSVEQAASQFRQPGGRALGTADLWQASRLLHEDPGVLPELKKVEAQQRQALDQAVSGGAPSVLTVLLWAVPGALALALLIGGQVWLARHFRRLLNPWLLAATVLVCAALGPTVWVFDSQQRLASAEAELGALDRQWDLNDFALTAKARHGMWDLLGVPCRPRVDCGPTVREFVDNLPVFWRERDESALIRTGEEVADGVSEVDQRWGWVVVPPAAALLAVVLLAVGLQTRIHEYRVGR</sequence>
<gene>
    <name evidence="2" type="ORF">JOF53_005421</name>
</gene>
<keyword evidence="1" id="KW-1133">Transmembrane helix</keyword>
<evidence type="ECO:0000313" key="3">
    <source>
        <dbReference type="Proteomes" id="UP001519363"/>
    </source>
</evidence>
<feature type="transmembrane region" description="Helical" evidence="1">
    <location>
        <begin position="333"/>
        <end position="354"/>
    </location>
</feature>
<comment type="caution">
    <text evidence="2">The sequence shown here is derived from an EMBL/GenBank/DDBJ whole genome shotgun (WGS) entry which is preliminary data.</text>
</comment>
<feature type="transmembrane region" description="Helical" evidence="1">
    <location>
        <begin position="224"/>
        <end position="243"/>
    </location>
</feature>
<protein>
    <recommendedName>
        <fullName evidence="4">Integral membrane protein</fullName>
    </recommendedName>
</protein>
<proteinExistence type="predicted"/>